<feature type="compositionally biased region" description="Basic and acidic residues" evidence="2">
    <location>
        <begin position="208"/>
        <end position="218"/>
    </location>
</feature>
<dbReference type="Gene3D" id="6.10.140.1230">
    <property type="match status" value="1"/>
</dbReference>
<sequence>MGLFGSDVPPYEKAKEKVNQISSKLRSESRILDRQIRQIEREEQKTIIMIKNAAKKNQIDVCKIAAKSLVHSKKQKARIYASKAQMNSVIMQMKNQLGQMKIAGAMKSSTEVMKAMSNLMKLPEMQKTMQEMSKEMMKMGIIDELINETVDSVLDDDDIDRVADEEVDKIILEITQGKLKDAPDVQKSLPVHEAVADVSDDDLEEQDEISKRLDALRS</sequence>
<dbReference type="Proteomes" id="UP000276133">
    <property type="component" value="Unassembled WGS sequence"/>
</dbReference>
<evidence type="ECO:0000313" key="3">
    <source>
        <dbReference type="EMBL" id="RNA26581.1"/>
    </source>
</evidence>
<reference evidence="3 4" key="1">
    <citation type="journal article" date="2018" name="Sci. Rep.">
        <title>Genomic signatures of local adaptation to the degree of environmental predictability in rotifers.</title>
        <authorList>
            <person name="Franch-Gras L."/>
            <person name="Hahn C."/>
            <person name="Garcia-Roger E.M."/>
            <person name="Carmona M.J."/>
            <person name="Serra M."/>
            <person name="Gomez A."/>
        </authorList>
    </citation>
    <scope>NUCLEOTIDE SEQUENCE [LARGE SCALE GENOMIC DNA]</scope>
    <source>
        <strain evidence="3">HYR1</strain>
    </source>
</reference>
<name>A0A3M7RSP8_BRAPC</name>
<dbReference type="GO" id="GO:0007034">
    <property type="term" value="P:vacuolar transport"/>
    <property type="evidence" value="ECO:0007669"/>
    <property type="project" value="InterPro"/>
</dbReference>
<feature type="compositionally biased region" description="Acidic residues" evidence="2">
    <location>
        <begin position="198"/>
        <end position="207"/>
    </location>
</feature>
<dbReference type="PANTHER" id="PTHR10476">
    <property type="entry name" value="CHARGED MULTIVESICULAR BODY PROTEIN"/>
    <property type="match status" value="1"/>
</dbReference>
<organism evidence="3 4">
    <name type="scientific">Brachionus plicatilis</name>
    <name type="common">Marine rotifer</name>
    <name type="synonym">Brachionus muelleri</name>
    <dbReference type="NCBI Taxonomy" id="10195"/>
    <lineage>
        <taxon>Eukaryota</taxon>
        <taxon>Metazoa</taxon>
        <taxon>Spiralia</taxon>
        <taxon>Gnathifera</taxon>
        <taxon>Rotifera</taxon>
        <taxon>Eurotatoria</taxon>
        <taxon>Monogononta</taxon>
        <taxon>Pseudotrocha</taxon>
        <taxon>Ploima</taxon>
        <taxon>Brachionidae</taxon>
        <taxon>Brachionus</taxon>
    </lineage>
</organism>
<dbReference type="EMBL" id="REGN01002709">
    <property type="protein sequence ID" value="RNA26581.1"/>
    <property type="molecule type" value="Genomic_DNA"/>
</dbReference>
<accession>A0A3M7RSP8</accession>
<feature type="region of interest" description="Disordered" evidence="2">
    <location>
        <begin position="196"/>
        <end position="218"/>
    </location>
</feature>
<proteinExistence type="inferred from homology"/>
<dbReference type="STRING" id="10195.A0A3M7RSP8"/>
<dbReference type="OrthoDB" id="2329734at2759"/>
<evidence type="ECO:0000313" key="4">
    <source>
        <dbReference type="Proteomes" id="UP000276133"/>
    </source>
</evidence>
<gene>
    <name evidence="3" type="ORF">BpHYR1_018520</name>
</gene>
<dbReference type="InterPro" id="IPR005024">
    <property type="entry name" value="Snf7_fam"/>
</dbReference>
<dbReference type="AlphaFoldDB" id="A0A3M7RSP8"/>
<dbReference type="Pfam" id="PF03357">
    <property type="entry name" value="Snf7"/>
    <property type="match status" value="1"/>
</dbReference>
<evidence type="ECO:0000256" key="2">
    <source>
        <dbReference type="SAM" id="MobiDB-lite"/>
    </source>
</evidence>
<protein>
    <submittedName>
        <fullName evidence="3">Charged multivesicular body 3</fullName>
    </submittedName>
</protein>
<evidence type="ECO:0000256" key="1">
    <source>
        <dbReference type="ARBA" id="ARBA00006190"/>
    </source>
</evidence>
<keyword evidence="4" id="KW-1185">Reference proteome</keyword>
<comment type="similarity">
    <text evidence="1">Belongs to the SNF7 family.</text>
</comment>
<comment type="caution">
    <text evidence="3">The sequence shown here is derived from an EMBL/GenBank/DDBJ whole genome shotgun (WGS) entry which is preliminary data.</text>
</comment>